<evidence type="ECO:0000256" key="2">
    <source>
        <dbReference type="ARBA" id="ARBA00023015"/>
    </source>
</evidence>
<dbReference type="InterPro" id="IPR050109">
    <property type="entry name" value="HTH-type_TetR-like_transc_reg"/>
</dbReference>
<name>A0ABR8NFA6_9ACTN</name>
<evidence type="ECO:0000313" key="7">
    <source>
        <dbReference type="EMBL" id="MBD3926802.1"/>
    </source>
</evidence>
<dbReference type="InterPro" id="IPR004111">
    <property type="entry name" value="Repressor_TetR_C"/>
</dbReference>
<dbReference type="RefSeq" id="WP_191196634.1">
    <property type="nucleotide sequence ID" value="NZ_JACXYZ010000003.1"/>
</dbReference>
<evidence type="ECO:0000256" key="5">
    <source>
        <dbReference type="PROSITE-ProRule" id="PRU00335"/>
    </source>
</evidence>
<evidence type="ECO:0000256" key="4">
    <source>
        <dbReference type="ARBA" id="ARBA00023163"/>
    </source>
</evidence>
<proteinExistence type="predicted"/>
<dbReference type="Pfam" id="PF00440">
    <property type="entry name" value="TetR_N"/>
    <property type="match status" value="1"/>
</dbReference>
<reference evidence="7 8" key="1">
    <citation type="submission" date="2020-09" db="EMBL/GenBank/DDBJ databases">
        <title>novel species in genus Nocardioides.</title>
        <authorList>
            <person name="Zhang G."/>
        </authorList>
    </citation>
    <scope>NUCLEOTIDE SEQUENCE [LARGE SCALE GENOMIC DNA]</scope>
    <source>
        <strain evidence="7 8">KCTC 39551</strain>
    </source>
</reference>
<evidence type="ECO:0000256" key="1">
    <source>
        <dbReference type="ARBA" id="ARBA00022491"/>
    </source>
</evidence>
<dbReference type="InterPro" id="IPR001647">
    <property type="entry name" value="HTH_TetR"/>
</dbReference>
<dbReference type="PRINTS" id="PR00455">
    <property type="entry name" value="HTHTETR"/>
</dbReference>
<accession>A0ABR8NFA6</accession>
<dbReference type="PROSITE" id="PS50977">
    <property type="entry name" value="HTH_TETR_2"/>
    <property type="match status" value="1"/>
</dbReference>
<evidence type="ECO:0000259" key="6">
    <source>
        <dbReference type="PROSITE" id="PS50977"/>
    </source>
</evidence>
<dbReference type="InterPro" id="IPR003012">
    <property type="entry name" value="Tet_transcr_reg_TetR"/>
</dbReference>
<keyword evidence="8" id="KW-1185">Reference proteome</keyword>
<dbReference type="Pfam" id="PF02909">
    <property type="entry name" value="TetR_C_1"/>
    <property type="match status" value="1"/>
</dbReference>
<evidence type="ECO:0000256" key="3">
    <source>
        <dbReference type="ARBA" id="ARBA00023125"/>
    </source>
</evidence>
<dbReference type="PANTHER" id="PTHR30055:SF151">
    <property type="entry name" value="TRANSCRIPTIONAL REGULATORY PROTEIN"/>
    <property type="match status" value="1"/>
</dbReference>
<sequence length="193" mass="20618">MPHRRADVLAHAVTLLDTHGLSALTMRRLGAELGVQPSAIYHHFPSKQALLAAVADEILARGARPRTASEWPDRLREVCSELRHAMLACTDGADVVATVWAFGLGAAAPVAEMEKVLADADVPDELVAVASRTLVHYVFGHAFEEQTARQAVGLGAVERSLDSLPDFDLGLDLVIDGLRARLADPDTSARSGI</sequence>
<dbReference type="SUPFAM" id="SSF46689">
    <property type="entry name" value="Homeodomain-like"/>
    <property type="match status" value="1"/>
</dbReference>
<comment type="caution">
    <text evidence="7">The sequence shown here is derived from an EMBL/GenBank/DDBJ whole genome shotgun (WGS) entry which is preliminary data.</text>
</comment>
<evidence type="ECO:0000313" key="8">
    <source>
        <dbReference type="Proteomes" id="UP000618818"/>
    </source>
</evidence>
<dbReference type="Gene3D" id="1.10.357.10">
    <property type="entry name" value="Tetracycline Repressor, domain 2"/>
    <property type="match status" value="1"/>
</dbReference>
<dbReference type="InterPro" id="IPR009057">
    <property type="entry name" value="Homeodomain-like_sf"/>
</dbReference>
<dbReference type="EMBL" id="JACXYZ010000003">
    <property type="protein sequence ID" value="MBD3926802.1"/>
    <property type="molecule type" value="Genomic_DNA"/>
</dbReference>
<dbReference type="PRINTS" id="PR00400">
    <property type="entry name" value="TETREPRESSOR"/>
</dbReference>
<dbReference type="PANTHER" id="PTHR30055">
    <property type="entry name" value="HTH-TYPE TRANSCRIPTIONAL REGULATOR RUTR"/>
    <property type="match status" value="1"/>
</dbReference>
<keyword evidence="1" id="KW-0678">Repressor</keyword>
<feature type="domain" description="HTH tetR-type" evidence="6">
    <location>
        <begin position="2"/>
        <end position="62"/>
    </location>
</feature>
<dbReference type="Gene3D" id="1.10.10.60">
    <property type="entry name" value="Homeodomain-like"/>
    <property type="match status" value="1"/>
</dbReference>
<keyword evidence="2" id="KW-0805">Transcription regulation</keyword>
<keyword evidence="3 5" id="KW-0238">DNA-binding</keyword>
<dbReference type="Proteomes" id="UP000618818">
    <property type="component" value="Unassembled WGS sequence"/>
</dbReference>
<protein>
    <submittedName>
        <fullName evidence="7">TetR family transcriptional regulator</fullName>
    </submittedName>
</protein>
<feature type="DNA-binding region" description="H-T-H motif" evidence="5">
    <location>
        <begin position="25"/>
        <end position="44"/>
    </location>
</feature>
<gene>
    <name evidence="7" type="ORF">IEZ26_19435</name>
</gene>
<dbReference type="InterPro" id="IPR036271">
    <property type="entry name" value="Tet_transcr_reg_TetR-rel_C_sf"/>
</dbReference>
<keyword evidence="4" id="KW-0804">Transcription</keyword>
<dbReference type="SUPFAM" id="SSF48498">
    <property type="entry name" value="Tetracyclin repressor-like, C-terminal domain"/>
    <property type="match status" value="1"/>
</dbReference>
<organism evidence="7 8">
    <name type="scientific">Nocardioides cavernae</name>
    <dbReference type="NCBI Taxonomy" id="1921566"/>
    <lineage>
        <taxon>Bacteria</taxon>
        <taxon>Bacillati</taxon>
        <taxon>Actinomycetota</taxon>
        <taxon>Actinomycetes</taxon>
        <taxon>Propionibacteriales</taxon>
        <taxon>Nocardioidaceae</taxon>
        <taxon>Nocardioides</taxon>
    </lineage>
</organism>